<feature type="region of interest" description="Disordered" evidence="1">
    <location>
        <begin position="32"/>
        <end position="145"/>
    </location>
</feature>
<evidence type="ECO:0000313" key="2">
    <source>
        <dbReference type="EMBL" id="KAK0442617.1"/>
    </source>
</evidence>
<proteinExistence type="predicted"/>
<comment type="caution">
    <text evidence="2">The sequence shown here is derived from an EMBL/GenBank/DDBJ whole genome shotgun (WGS) entry which is preliminary data.</text>
</comment>
<protein>
    <submittedName>
        <fullName evidence="2">Uncharacterized protein</fullName>
    </submittedName>
</protein>
<evidence type="ECO:0000313" key="3">
    <source>
        <dbReference type="Proteomes" id="UP001175226"/>
    </source>
</evidence>
<dbReference type="AlphaFoldDB" id="A0AA39JI63"/>
<dbReference type="EMBL" id="JAUEPT010000025">
    <property type="protein sequence ID" value="KAK0442617.1"/>
    <property type="molecule type" value="Genomic_DNA"/>
</dbReference>
<dbReference type="Proteomes" id="UP001175226">
    <property type="component" value="Unassembled WGS sequence"/>
</dbReference>
<organism evidence="2 3">
    <name type="scientific">Armillaria borealis</name>
    <dbReference type="NCBI Taxonomy" id="47425"/>
    <lineage>
        <taxon>Eukaryota</taxon>
        <taxon>Fungi</taxon>
        <taxon>Dikarya</taxon>
        <taxon>Basidiomycota</taxon>
        <taxon>Agaricomycotina</taxon>
        <taxon>Agaricomycetes</taxon>
        <taxon>Agaricomycetidae</taxon>
        <taxon>Agaricales</taxon>
        <taxon>Marasmiineae</taxon>
        <taxon>Physalacriaceae</taxon>
        <taxon>Armillaria</taxon>
    </lineage>
</organism>
<feature type="compositionally biased region" description="Basic and acidic residues" evidence="1">
    <location>
        <begin position="49"/>
        <end position="87"/>
    </location>
</feature>
<gene>
    <name evidence="2" type="ORF">EV421DRAFT_1949578</name>
</gene>
<sequence>MEALVLLEKRMFDTSEDAGIAGNHQWGLDIGTHQDNWYPWNSPGPEEEKETREGNESEIKVGPEFDQEELAKWHRTELEKEEAREQTQRATRPRPTLLKTGTRKRRTVSEIPADSVELRPTDDSEEYQPLAKRIRRKLKDGDSNS</sequence>
<reference evidence="2" key="1">
    <citation type="submission" date="2023-06" db="EMBL/GenBank/DDBJ databases">
        <authorList>
            <consortium name="Lawrence Berkeley National Laboratory"/>
            <person name="Ahrendt S."/>
            <person name="Sahu N."/>
            <person name="Indic B."/>
            <person name="Wong-Bajracharya J."/>
            <person name="Merenyi Z."/>
            <person name="Ke H.-M."/>
            <person name="Monk M."/>
            <person name="Kocsube S."/>
            <person name="Drula E."/>
            <person name="Lipzen A."/>
            <person name="Balint B."/>
            <person name="Henrissat B."/>
            <person name="Andreopoulos B."/>
            <person name="Martin F.M."/>
            <person name="Harder C.B."/>
            <person name="Rigling D."/>
            <person name="Ford K.L."/>
            <person name="Foster G.D."/>
            <person name="Pangilinan J."/>
            <person name="Papanicolaou A."/>
            <person name="Barry K."/>
            <person name="LaButti K."/>
            <person name="Viragh M."/>
            <person name="Koriabine M."/>
            <person name="Yan M."/>
            <person name="Riley R."/>
            <person name="Champramary S."/>
            <person name="Plett K.L."/>
            <person name="Tsai I.J."/>
            <person name="Slot J."/>
            <person name="Sipos G."/>
            <person name="Plett J."/>
            <person name="Nagy L.G."/>
            <person name="Grigoriev I.V."/>
        </authorList>
    </citation>
    <scope>NUCLEOTIDE SEQUENCE</scope>
    <source>
        <strain evidence="2">FPL87.14</strain>
    </source>
</reference>
<name>A0AA39JI63_9AGAR</name>
<evidence type="ECO:0000256" key="1">
    <source>
        <dbReference type="SAM" id="MobiDB-lite"/>
    </source>
</evidence>
<keyword evidence="3" id="KW-1185">Reference proteome</keyword>
<accession>A0AA39JI63</accession>